<evidence type="ECO:0000313" key="3">
    <source>
        <dbReference type="Proteomes" id="UP000257109"/>
    </source>
</evidence>
<name>A0A371H5B9_MUCPR</name>
<keyword evidence="3" id="KW-1185">Reference proteome</keyword>
<reference evidence="2" key="1">
    <citation type="submission" date="2018-05" db="EMBL/GenBank/DDBJ databases">
        <title>Draft genome of Mucuna pruriens seed.</title>
        <authorList>
            <person name="Nnadi N.E."/>
            <person name="Vos R."/>
            <person name="Hasami M.H."/>
            <person name="Devisetty U.K."/>
            <person name="Aguiy J.C."/>
        </authorList>
    </citation>
    <scope>NUCLEOTIDE SEQUENCE [LARGE SCALE GENOMIC DNA]</scope>
    <source>
        <strain evidence="2">JCA_2017</strain>
    </source>
</reference>
<dbReference type="SUPFAM" id="SSF56672">
    <property type="entry name" value="DNA/RNA polymerases"/>
    <property type="match status" value="1"/>
</dbReference>
<evidence type="ECO:0000259" key="1">
    <source>
        <dbReference type="Pfam" id="PF17919"/>
    </source>
</evidence>
<sequence>MTVIKNWQDELVPTRIHNSWRVCIDYRKLNQATGKDHFPLPFIDQHLWINTKSPSHVRLELFRDDFTVYVESFEAYLNNLSKVLRRCIDNNLVLNFEKFHFMVTDGIVLGHLVSARGIEFDKAKIDVISSLPNPASVWEDFDFIFDQSCVDAFQELKKRLTSAPILQAPNWELLFELMCDASNSTLGAVLGQRVGKKLHIIAYAFQTMDAAQVNYTTNEKELLAIMFALDKFRLYLLGSKIVVFSDHITLKYLLKKDKKGVENAVADHLSRLERDAESIPIRDEFPDEQILRLHLHIMWEHQKPSKKDWRAMPSTTFRMTLTYEDYVMIKSCASAFQNLRSSQSSTFITQRPKEATMDQCGQPGKSLTVGCIGSLSSKTHISSSQLANNARKLEWLYAGKMKCLNNL</sequence>
<dbReference type="Proteomes" id="UP000257109">
    <property type="component" value="Unassembled WGS sequence"/>
</dbReference>
<dbReference type="InterPro" id="IPR041577">
    <property type="entry name" value="RT_RNaseH_2"/>
</dbReference>
<dbReference type="AlphaFoldDB" id="A0A371H5B9"/>
<gene>
    <name evidence="2" type="primary">pol</name>
    <name evidence="2" type="ORF">CR513_19171</name>
</gene>
<accession>A0A371H5B9</accession>
<feature type="non-terminal residue" evidence="2">
    <location>
        <position position="1"/>
    </location>
</feature>
<evidence type="ECO:0000313" key="2">
    <source>
        <dbReference type="EMBL" id="RDX97981.1"/>
    </source>
</evidence>
<protein>
    <submittedName>
        <fullName evidence="2">Retrovirus-related Pol polyprotein</fullName>
    </submittedName>
</protein>
<dbReference type="Gene3D" id="3.30.70.270">
    <property type="match status" value="2"/>
</dbReference>
<comment type="caution">
    <text evidence="2">The sequence shown here is derived from an EMBL/GenBank/DDBJ whole genome shotgun (WGS) entry which is preliminary data.</text>
</comment>
<dbReference type="Gene3D" id="3.10.20.370">
    <property type="match status" value="1"/>
</dbReference>
<organism evidence="2 3">
    <name type="scientific">Mucuna pruriens</name>
    <name type="common">Velvet bean</name>
    <name type="synonym">Dolichos pruriens</name>
    <dbReference type="NCBI Taxonomy" id="157652"/>
    <lineage>
        <taxon>Eukaryota</taxon>
        <taxon>Viridiplantae</taxon>
        <taxon>Streptophyta</taxon>
        <taxon>Embryophyta</taxon>
        <taxon>Tracheophyta</taxon>
        <taxon>Spermatophyta</taxon>
        <taxon>Magnoliopsida</taxon>
        <taxon>eudicotyledons</taxon>
        <taxon>Gunneridae</taxon>
        <taxon>Pentapetalae</taxon>
        <taxon>rosids</taxon>
        <taxon>fabids</taxon>
        <taxon>Fabales</taxon>
        <taxon>Fabaceae</taxon>
        <taxon>Papilionoideae</taxon>
        <taxon>50 kb inversion clade</taxon>
        <taxon>NPAAA clade</taxon>
        <taxon>indigoferoid/millettioid clade</taxon>
        <taxon>Phaseoleae</taxon>
        <taxon>Mucuna</taxon>
    </lineage>
</organism>
<dbReference type="OrthoDB" id="532959at2759"/>
<dbReference type="PANTHER" id="PTHR34072:SF57">
    <property type="entry name" value="RNA-DIRECTED DNA POLYMERASE"/>
    <property type="match status" value="1"/>
</dbReference>
<dbReference type="EMBL" id="QJKJ01003536">
    <property type="protein sequence ID" value="RDX97981.1"/>
    <property type="molecule type" value="Genomic_DNA"/>
</dbReference>
<dbReference type="CDD" id="cd09274">
    <property type="entry name" value="RNase_HI_RT_Ty3"/>
    <property type="match status" value="1"/>
</dbReference>
<dbReference type="InterPro" id="IPR043502">
    <property type="entry name" value="DNA/RNA_pol_sf"/>
</dbReference>
<dbReference type="Pfam" id="PF17919">
    <property type="entry name" value="RT_RNaseH_2"/>
    <property type="match status" value="1"/>
</dbReference>
<dbReference type="FunFam" id="3.10.20.370:FF:000001">
    <property type="entry name" value="Retrovirus-related Pol polyprotein from transposon 17.6-like protein"/>
    <property type="match status" value="1"/>
</dbReference>
<dbReference type="PANTHER" id="PTHR34072">
    <property type="entry name" value="ENZYMATIC POLYPROTEIN-RELATED"/>
    <property type="match status" value="1"/>
</dbReference>
<feature type="domain" description="Reverse transcriptase/retrotransposon-derived protein RNase H-like" evidence="1">
    <location>
        <begin position="146"/>
        <end position="243"/>
    </location>
</feature>
<dbReference type="InterPro" id="IPR043128">
    <property type="entry name" value="Rev_trsase/Diguanyl_cyclase"/>
</dbReference>
<proteinExistence type="predicted"/>